<dbReference type="PANTHER" id="PTHR22600">
    <property type="entry name" value="BETA-HEXOSAMINIDASE"/>
    <property type="match status" value="1"/>
</dbReference>
<dbReference type="InterPro" id="IPR015883">
    <property type="entry name" value="Glyco_hydro_20_cat"/>
</dbReference>
<keyword evidence="13" id="KW-1185">Reference proteome</keyword>
<comment type="catalytic activity">
    <reaction evidence="1 7">
        <text>Hydrolysis of terminal non-reducing N-acetyl-D-hexosamine residues in N-acetyl-beta-D-hexosaminides.</text>
        <dbReference type="EC" id="3.2.1.52"/>
    </reaction>
</comment>
<dbReference type="InterPro" id="IPR025705">
    <property type="entry name" value="Beta_hexosaminidase_sua/sub"/>
</dbReference>
<feature type="chain" id="PRO_5042186011" description="Beta-hexosaminidase" evidence="9">
    <location>
        <begin position="21"/>
        <end position="575"/>
    </location>
</feature>
<dbReference type="Pfam" id="PF14845">
    <property type="entry name" value="Glycohydro_20b2"/>
    <property type="match status" value="1"/>
</dbReference>
<keyword evidence="6 7" id="KW-0326">Glycosidase</keyword>
<dbReference type="SUPFAM" id="SSF55545">
    <property type="entry name" value="beta-N-acetylhexosaminidase-like domain"/>
    <property type="match status" value="1"/>
</dbReference>
<dbReference type="EMBL" id="JANAWD010000879">
    <property type="protein sequence ID" value="KAJ3475304.1"/>
    <property type="molecule type" value="Genomic_DNA"/>
</dbReference>
<evidence type="ECO:0000256" key="5">
    <source>
        <dbReference type="ARBA" id="ARBA00023180"/>
    </source>
</evidence>
<dbReference type="GO" id="GO:0016020">
    <property type="term" value="C:membrane"/>
    <property type="evidence" value="ECO:0007669"/>
    <property type="project" value="TreeGrafter"/>
</dbReference>
<keyword evidence="4 7" id="KW-0378">Hydrolase</keyword>
<evidence type="ECO:0000313" key="12">
    <source>
        <dbReference type="EMBL" id="KAJ3475304.1"/>
    </source>
</evidence>
<dbReference type="Gene3D" id="3.30.379.10">
    <property type="entry name" value="Chitobiase/beta-hexosaminidase domain 2-like"/>
    <property type="match status" value="1"/>
</dbReference>
<dbReference type="AlphaFoldDB" id="A0AAD5YCW8"/>
<reference evidence="12" key="1">
    <citation type="submission" date="2022-07" db="EMBL/GenBank/DDBJ databases">
        <title>Genome Sequence of Physisporinus lineatus.</title>
        <authorList>
            <person name="Buettner E."/>
        </authorList>
    </citation>
    <scope>NUCLEOTIDE SEQUENCE</scope>
    <source>
        <strain evidence="12">VT162</strain>
    </source>
</reference>
<accession>A0AAD5YCW8</accession>
<proteinExistence type="inferred from homology"/>
<feature type="domain" description="Beta-hexosaminidase eukaryotic type N-terminal" evidence="11">
    <location>
        <begin position="21"/>
        <end position="168"/>
    </location>
</feature>
<dbReference type="GO" id="GO:0030203">
    <property type="term" value="P:glycosaminoglycan metabolic process"/>
    <property type="evidence" value="ECO:0007669"/>
    <property type="project" value="TreeGrafter"/>
</dbReference>
<evidence type="ECO:0000256" key="6">
    <source>
        <dbReference type="ARBA" id="ARBA00023295"/>
    </source>
</evidence>
<evidence type="ECO:0000259" key="11">
    <source>
        <dbReference type="Pfam" id="PF14845"/>
    </source>
</evidence>
<evidence type="ECO:0000256" key="3">
    <source>
        <dbReference type="ARBA" id="ARBA00022729"/>
    </source>
</evidence>
<dbReference type="EC" id="3.2.1.52" evidence="7"/>
<feature type="signal peptide" evidence="9">
    <location>
        <begin position="1"/>
        <end position="20"/>
    </location>
</feature>
<feature type="active site" description="Proton donor" evidence="8">
    <location>
        <position position="351"/>
    </location>
</feature>
<evidence type="ECO:0000256" key="9">
    <source>
        <dbReference type="SAM" id="SignalP"/>
    </source>
</evidence>
<evidence type="ECO:0000259" key="10">
    <source>
        <dbReference type="Pfam" id="PF00728"/>
    </source>
</evidence>
<dbReference type="PIRSF" id="PIRSF001093">
    <property type="entry name" value="B-hxosamndse_ab_euk"/>
    <property type="match status" value="1"/>
</dbReference>
<name>A0AAD5YCW8_9APHY</name>
<evidence type="ECO:0000256" key="1">
    <source>
        <dbReference type="ARBA" id="ARBA00001231"/>
    </source>
</evidence>
<dbReference type="PANTHER" id="PTHR22600:SF26">
    <property type="entry name" value="BETA-N-ACETYLHEXOSAMINIDASE"/>
    <property type="match status" value="1"/>
</dbReference>
<comment type="caution">
    <text evidence="12">The sequence shown here is derived from an EMBL/GenBank/DDBJ whole genome shotgun (WGS) entry which is preliminary data.</text>
</comment>
<comment type="similarity">
    <text evidence="2 7">Belongs to the glycosyl hydrolase 20 family.</text>
</comment>
<feature type="domain" description="Glycoside hydrolase family 20 catalytic" evidence="10">
    <location>
        <begin position="191"/>
        <end position="524"/>
    </location>
</feature>
<dbReference type="GO" id="GO:0004563">
    <property type="term" value="F:beta-N-acetylhexosaminidase activity"/>
    <property type="evidence" value="ECO:0007669"/>
    <property type="project" value="UniProtKB-EC"/>
</dbReference>
<dbReference type="InterPro" id="IPR029019">
    <property type="entry name" value="HEX_eukaryotic_N"/>
</dbReference>
<dbReference type="FunFam" id="3.20.20.80:FF:000063">
    <property type="entry name" value="Beta-hexosaminidase"/>
    <property type="match status" value="1"/>
</dbReference>
<dbReference type="SUPFAM" id="SSF51445">
    <property type="entry name" value="(Trans)glycosidases"/>
    <property type="match status" value="1"/>
</dbReference>
<dbReference type="Gene3D" id="3.20.20.80">
    <property type="entry name" value="Glycosidases"/>
    <property type="match status" value="1"/>
</dbReference>
<gene>
    <name evidence="12" type="ORF">NLI96_g11923</name>
</gene>
<dbReference type="Pfam" id="PF00728">
    <property type="entry name" value="Glyco_hydro_20"/>
    <property type="match status" value="1"/>
</dbReference>
<sequence>MSTLSLLFIFLNVLFSRVAGLWPIPRSLSTGNTPVKLSPTFSIQFASDFAQGTAGIPQDLLEAIERTEMYLHNDTFERLVVGRGKTDAKVLPTAIQVHSLRLTLTEKARLRSIAEEATSTIDEKMQEGIESYALKVPEFGGGRDGGVAMLQANTSLGLLRGLQTFGQMWYAYEGTKYLLNAPIEIEDGPAFPYRGFSFDTSRNFYPIADILRTLDAMSWVKLNILYWHIIDSQSFPLEVEAFPELSAKGAYSSEEVYSLKDVDTIVKYANARGIDVIMVELDSPGHTTAVSFAHPEHVACANKSPWSRYASEPPAGQLRIASNQTVAFVKDMFGSVAKRLPGRMMSSGGDEVNLACWEEDEETSEELRAKNQTIAEALNVFVEEVQGELKENGKTPFIKSDMILTHNVPVTNDTVAVVWQSSEDAVRMAQRGIRFIHQPSNFFYLDCRGGEWLGNDVLGNSWCDPFKTWQRAYSFDPHANLTTEETRLVLGGQMPLWSEQSSGENLDSIVWPRLGAGAEVFWTGEVLPDEVNATSGGNAFLRLNELRYRLVDRNVRAIALQPKWCVLRPGECDLN</sequence>
<evidence type="ECO:0000313" key="13">
    <source>
        <dbReference type="Proteomes" id="UP001212997"/>
    </source>
</evidence>
<dbReference type="InterPro" id="IPR017853">
    <property type="entry name" value="GH"/>
</dbReference>
<dbReference type="InterPro" id="IPR029018">
    <property type="entry name" value="Hex-like_dom2"/>
</dbReference>
<keyword evidence="5" id="KW-0325">Glycoprotein</keyword>
<evidence type="ECO:0000256" key="8">
    <source>
        <dbReference type="PIRSR" id="PIRSR001093-1"/>
    </source>
</evidence>
<dbReference type="PRINTS" id="PR00738">
    <property type="entry name" value="GLHYDRLASE20"/>
</dbReference>
<evidence type="ECO:0000256" key="7">
    <source>
        <dbReference type="PIRNR" id="PIRNR001093"/>
    </source>
</evidence>
<dbReference type="GO" id="GO:0005975">
    <property type="term" value="P:carbohydrate metabolic process"/>
    <property type="evidence" value="ECO:0007669"/>
    <property type="project" value="InterPro"/>
</dbReference>
<keyword evidence="3 9" id="KW-0732">Signal</keyword>
<dbReference type="Proteomes" id="UP001212997">
    <property type="component" value="Unassembled WGS sequence"/>
</dbReference>
<protein>
    <recommendedName>
        <fullName evidence="7">Beta-hexosaminidase</fullName>
        <ecNumber evidence="7">3.2.1.52</ecNumber>
    </recommendedName>
</protein>
<organism evidence="12 13">
    <name type="scientific">Meripilus lineatus</name>
    <dbReference type="NCBI Taxonomy" id="2056292"/>
    <lineage>
        <taxon>Eukaryota</taxon>
        <taxon>Fungi</taxon>
        <taxon>Dikarya</taxon>
        <taxon>Basidiomycota</taxon>
        <taxon>Agaricomycotina</taxon>
        <taxon>Agaricomycetes</taxon>
        <taxon>Polyporales</taxon>
        <taxon>Meripilaceae</taxon>
        <taxon>Meripilus</taxon>
    </lineage>
</organism>
<evidence type="ECO:0000256" key="2">
    <source>
        <dbReference type="ARBA" id="ARBA00006285"/>
    </source>
</evidence>
<evidence type="ECO:0000256" key="4">
    <source>
        <dbReference type="ARBA" id="ARBA00022801"/>
    </source>
</evidence>